<name>A0A835NE77_9PASS</name>
<reference evidence="2 3" key="2">
    <citation type="journal article" date="2021" name="J. Hered.">
        <title>Feather Gene Expression Elucidates the Developmental Basis of Plumage Iridescence in African Starlings.</title>
        <authorList>
            <person name="Rubenstein D.R."/>
            <person name="Corvelo A."/>
            <person name="MacManes M.D."/>
            <person name="Maia R."/>
            <person name="Narzisi G."/>
            <person name="Rousaki A."/>
            <person name="Vandenabeele P."/>
            <person name="Shawkey M.D."/>
            <person name="Solomon J."/>
        </authorList>
    </citation>
    <scope>NUCLEOTIDE SEQUENCE [LARGE SCALE GENOMIC DNA]</scope>
    <source>
        <strain evidence="2">SS15</strain>
    </source>
</reference>
<protein>
    <submittedName>
        <fullName evidence="1">Uncharacterized protein</fullName>
    </submittedName>
</protein>
<dbReference type="InterPro" id="IPR036116">
    <property type="entry name" value="FN3_sf"/>
</dbReference>
<reference evidence="1" key="1">
    <citation type="submission" date="2020-10" db="EMBL/GenBank/DDBJ databases">
        <title>Feather gene expression reveals the developmental basis of iridescence in African starlings.</title>
        <authorList>
            <person name="Rubenstein D.R."/>
        </authorList>
    </citation>
    <scope>NUCLEOTIDE SEQUENCE</scope>
    <source>
        <strain evidence="1">SS15</strain>
        <tissue evidence="1">Liver</tissue>
    </source>
</reference>
<dbReference type="AlphaFoldDB" id="A0A835NE77"/>
<comment type="caution">
    <text evidence="1">The sequence shown here is derived from an EMBL/GenBank/DDBJ whole genome shotgun (WGS) entry which is preliminary data.</text>
</comment>
<dbReference type="InterPro" id="IPR013783">
    <property type="entry name" value="Ig-like_fold"/>
</dbReference>
<accession>A0A835NE77</accession>
<dbReference type="Proteomes" id="UP000618051">
    <property type="component" value="Unassembled WGS sequence"/>
</dbReference>
<dbReference type="EMBL" id="JADDUC010000411">
    <property type="protein sequence ID" value="KAG0113604.1"/>
    <property type="molecule type" value="Genomic_DNA"/>
</dbReference>
<keyword evidence="3" id="KW-1185">Reference proteome</keyword>
<reference evidence="2" key="3">
    <citation type="submission" date="2022-01" db="EMBL/GenBank/DDBJ databases">
        <authorList>
            <person name="Rubenstein D.R."/>
        </authorList>
    </citation>
    <scope>NUCLEOTIDE SEQUENCE</scope>
    <source>
        <strain evidence="2">SS15</strain>
        <tissue evidence="2">Liver</tissue>
    </source>
</reference>
<proteinExistence type="predicted"/>
<evidence type="ECO:0000313" key="3">
    <source>
        <dbReference type="Proteomes" id="UP000618051"/>
    </source>
</evidence>
<evidence type="ECO:0000313" key="1">
    <source>
        <dbReference type="EMBL" id="KAG0113604.1"/>
    </source>
</evidence>
<dbReference type="SUPFAM" id="SSF49265">
    <property type="entry name" value="Fibronectin type III"/>
    <property type="match status" value="1"/>
</dbReference>
<sequence>AMGPNTLRASWDPAAGAVRGYRVRCRRHSGRSSVLSVSPQVHSVLLSDITSGKVCVQPVYSTQPGQSLCRTVHRQPATEAQGYRHRERDRPE</sequence>
<gene>
    <name evidence="2" type="ORF">IHE44_0007973</name>
    <name evidence="1" type="ORF">IHE44_010173</name>
</gene>
<evidence type="ECO:0000313" key="2">
    <source>
        <dbReference type="EMBL" id="KAI1231520.1"/>
    </source>
</evidence>
<organism evidence="1">
    <name type="scientific">Lamprotornis superbus</name>
    <dbReference type="NCBI Taxonomy" id="245042"/>
    <lineage>
        <taxon>Eukaryota</taxon>
        <taxon>Metazoa</taxon>
        <taxon>Chordata</taxon>
        <taxon>Craniata</taxon>
        <taxon>Vertebrata</taxon>
        <taxon>Euteleostomi</taxon>
        <taxon>Archelosauria</taxon>
        <taxon>Archosauria</taxon>
        <taxon>Dinosauria</taxon>
        <taxon>Saurischia</taxon>
        <taxon>Theropoda</taxon>
        <taxon>Coelurosauria</taxon>
        <taxon>Aves</taxon>
        <taxon>Neognathae</taxon>
        <taxon>Neoaves</taxon>
        <taxon>Telluraves</taxon>
        <taxon>Australaves</taxon>
        <taxon>Passeriformes</taxon>
        <taxon>Sturnidae</taxon>
        <taxon>Lamprotornis</taxon>
    </lineage>
</organism>
<dbReference type="Gene3D" id="2.60.40.10">
    <property type="entry name" value="Immunoglobulins"/>
    <property type="match status" value="1"/>
</dbReference>
<feature type="non-terminal residue" evidence="1">
    <location>
        <position position="92"/>
    </location>
</feature>
<dbReference type="EMBL" id="JADDUC020000026">
    <property type="protein sequence ID" value="KAI1231520.1"/>
    <property type="molecule type" value="Genomic_DNA"/>
</dbReference>
<dbReference type="OrthoDB" id="9949424at2759"/>